<evidence type="ECO:0000313" key="2">
    <source>
        <dbReference type="EMBL" id="AUN98835.1"/>
    </source>
</evidence>
<keyword evidence="3" id="KW-1185">Reference proteome</keyword>
<dbReference type="EMBL" id="CP025704">
    <property type="protein sequence ID" value="AUN98835.1"/>
    <property type="molecule type" value="Genomic_DNA"/>
</dbReference>
<dbReference type="InterPro" id="IPR029063">
    <property type="entry name" value="SAM-dependent_MTases_sf"/>
</dbReference>
<gene>
    <name evidence="2" type="ORF">C0V70_12125</name>
</gene>
<reference evidence="2 3" key="1">
    <citation type="submission" date="2018-01" db="EMBL/GenBank/DDBJ databases">
        <title>Complete genome sequence of Bacteriovorax stolpii DSM12778.</title>
        <authorList>
            <person name="Tang B."/>
            <person name="Chang J."/>
        </authorList>
    </citation>
    <scope>NUCLEOTIDE SEQUENCE [LARGE SCALE GENOMIC DNA]</scope>
    <source>
        <strain evidence="2 3">DSM 12778</strain>
    </source>
</reference>
<dbReference type="PANTHER" id="PTHR44068">
    <property type="entry name" value="ZGC:194242"/>
    <property type="match status" value="1"/>
</dbReference>
<dbReference type="Pfam" id="PF08241">
    <property type="entry name" value="Methyltransf_11"/>
    <property type="match status" value="1"/>
</dbReference>
<dbReference type="AlphaFoldDB" id="A0A2K9NUR9"/>
<evidence type="ECO:0000313" key="3">
    <source>
        <dbReference type="Proteomes" id="UP000235584"/>
    </source>
</evidence>
<keyword evidence="2" id="KW-0489">Methyltransferase</keyword>
<dbReference type="OrthoDB" id="5289847at2"/>
<proteinExistence type="predicted"/>
<evidence type="ECO:0000256" key="1">
    <source>
        <dbReference type="ARBA" id="ARBA00022679"/>
    </source>
</evidence>
<dbReference type="CDD" id="cd02440">
    <property type="entry name" value="AdoMet_MTases"/>
    <property type="match status" value="1"/>
</dbReference>
<dbReference type="GO" id="GO:0008757">
    <property type="term" value="F:S-adenosylmethionine-dependent methyltransferase activity"/>
    <property type="evidence" value="ECO:0007669"/>
    <property type="project" value="InterPro"/>
</dbReference>
<dbReference type="RefSeq" id="WP_102244126.1">
    <property type="nucleotide sequence ID" value="NZ_CP025704.1"/>
</dbReference>
<dbReference type="Gene3D" id="3.40.50.150">
    <property type="entry name" value="Vaccinia Virus protein VP39"/>
    <property type="match status" value="1"/>
</dbReference>
<organism evidence="2 3">
    <name type="scientific">Bacteriovorax stolpii</name>
    <name type="common">Bdellovibrio stolpii</name>
    <dbReference type="NCBI Taxonomy" id="960"/>
    <lineage>
        <taxon>Bacteria</taxon>
        <taxon>Pseudomonadati</taxon>
        <taxon>Bdellovibrionota</taxon>
        <taxon>Bacteriovoracia</taxon>
        <taxon>Bacteriovoracales</taxon>
        <taxon>Bacteriovoracaceae</taxon>
        <taxon>Bacteriovorax</taxon>
    </lineage>
</organism>
<dbReference type="InterPro" id="IPR013216">
    <property type="entry name" value="Methyltransf_11"/>
</dbReference>
<dbReference type="InterPro" id="IPR050447">
    <property type="entry name" value="Erg6_SMT_methyltransf"/>
</dbReference>
<accession>A0A2K9NUR9</accession>
<dbReference type="PANTHER" id="PTHR44068:SF11">
    <property type="entry name" value="GERANYL DIPHOSPHATE 2-C-METHYLTRANSFERASE"/>
    <property type="match status" value="1"/>
</dbReference>
<keyword evidence="1 2" id="KW-0808">Transferase</keyword>
<protein>
    <submittedName>
        <fullName evidence="2">SAM-dependent methyltransferase</fullName>
    </submittedName>
</protein>
<name>A0A2K9NUR9_BACTC</name>
<dbReference type="SUPFAM" id="SSF53335">
    <property type="entry name" value="S-adenosyl-L-methionine-dependent methyltransferases"/>
    <property type="match status" value="1"/>
</dbReference>
<dbReference type="Proteomes" id="UP000235584">
    <property type="component" value="Chromosome"/>
</dbReference>
<dbReference type="KEGG" id="bsto:C0V70_12125"/>
<dbReference type="GO" id="GO:0032259">
    <property type="term" value="P:methylation"/>
    <property type="evidence" value="ECO:0007669"/>
    <property type="project" value="UniProtKB-KW"/>
</dbReference>
<sequence length="277" mass="31682">MSETTDKKDFPYLHGFSPVEQDRLRRQARFAEHTVYQNVNFSAQKKILEVGCGVGAQTEILLRRFPDIHVTGIDLNDKQLSAAKKSLAEHSYAKGRYDLHQMNAEKLAFNSADFDGAFLCFVLEHVPDPRRVLSEIRRVLAPGAVLYATEVLNSSFFLDPYSPNVWKYWMAFNDYQYDQKGDPFMGAKLGNLLMQIGFRNIETEVKTWFLDNRHPQKRKEMIEFWSDLLLSASDQLLAAGYVTAEVVEGMKKEMSVVASDPNAVFFFSFIQAKAKNI</sequence>